<feature type="binding site" evidence="19">
    <location>
        <begin position="40"/>
        <end position="42"/>
    </location>
    <ligand>
        <name>GTP</name>
        <dbReference type="ChEBI" id="CHEBI:37565"/>
    </ligand>
</feature>
<dbReference type="AlphaFoldDB" id="A0A1D8JJH3"/>
<dbReference type="Gene3D" id="3.40.50.300">
    <property type="entry name" value="P-loop containing nucleotide triphosphate hydrolases"/>
    <property type="match status" value="1"/>
</dbReference>
<sequence length="193" mass="21913">MVRGQLTFISGGVRSGKSAYAERLLTDASQRKHGRLVYIASGTPTDEEMSERIQKHQDDRADFNWTTIEQPIDFGQVLPFIQTGDYILWDCLTTWLANELYAGYETGTPCVNRPDCMEQKVEDLIDRIDAILKKASHLVIVSNEVLHEVAPNEVETEKYRAWIGEIHQKIVAKSQTAIEMESGIPIFWKGERG</sequence>
<dbReference type="PANTHER" id="PTHR34848">
    <property type="match status" value="1"/>
</dbReference>
<proteinExistence type="inferred from homology"/>
<keyword evidence="11" id="KW-0808">Transferase</keyword>
<evidence type="ECO:0000256" key="1">
    <source>
        <dbReference type="ARBA" id="ARBA00000312"/>
    </source>
</evidence>
<feature type="binding site" evidence="19">
    <location>
        <position position="90"/>
    </location>
    <ligand>
        <name>GTP</name>
        <dbReference type="ChEBI" id="CHEBI:37565"/>
    </ligand>
</feature>
<evidence type="ECO:0000256" key="12">
    <source>
        <dbReference type="ARBA" id="ARBA00022741"/>
    </source>
</evidence>
<evidence type="ECO:0000256" key="8">
    <source>
        <dbReference type="ARBA" id="ARBA00012016"/>
    </source>
</evidence>
<evidence type="ECO:0000256" key="18">
    <source>
        <dbReference type="PIRSR" id="PIRSR006135-1"/>
    </source>
</evidence>
<comment type="catalytic activity">
    <reaction evidence="3">
        <text>adenosylcob(III)inamide + GTP = adenosylcob(III)inamide phosphate + GDP + H(+)</text>
        <dbReference type="Rhea" id="RHEA:15765"/>
        <dbReference type="ChEBI" id="CHEBI:2480"/>
        <dbReference type="ChEBI" id="CHEBI:15378"/>
        <dbReference type="ChEBI" id="CHEBI:37565"/>
        <dbReference type="ChEBI" id="CHEBI:58189"/>
        <dbReference type="ChEBI" id="CHEBI:58502"/>
        <dbReference type="EC" id="2.7.1.156"/>
    </reaction>
</comment>
<keyword evidence="15 19" id="KW-0342">GTP-binding</keyword>
<evidence type="ECO:0000256" key="2">
    <source>
        <dbReference type="ARBA" id="ARBA00000711"/>
    </source>
</evidence>
<evidence type="ECO:0000256" key="6">
    <source>
        <dbReference type="ARBA" id="ARBA00005159"/>
    </source>
</evidence>
<dbReference type="Pfam" id="PF02283">
    <property type="entry name" value="CobU"/>
    <property type="match status" value="1"/>
</dbReference>
<dbReference type="GO" id="GO:0009236">
    <property type="term" value="P:cobalamin biosynthetic process"/>
    <property type="evidence" value="ECO:0007669"/>
    <property type="project" value="UniProtKB-UniPathway"/>
</dbReference>
<dbReference type="GO" id="GO:0043752">
    <property type="term" value="F:adenosylcobinamide kinase activity"/>
    <property type="evidence" value="ECO:0007669"/>
    <property type="project" value="UniProtKB-EC"/>
</dbReference>
<evidence type="ECO:0000256" key="9">
    <source>
        <dbReference type="ARBA" id="ARBA00012523"/>
    </source>
</evidence>
<dbReference type="RefSeq" id="WP_075529032.1">
    <property type="nucleotide sequence ID" value="NZ_CP017560.1"/>
</dbReference>
<name>A0A1D8JJH3_9BACL</name>
<gene>
    <name evidence="20" type="ORF">BI350_15800</name>
</gene>
<protein>
    <recommendedName>
        <fullName evidence="16">Adenosylcobinamide kinase</fullName>
        <ecNumber evidence="8">2.7.1.156</ecNumber>
        <ecNumber evidence="9">2.7.7.62</ecNumber>
    </recommendedName>
    <alternativeName>
        <fullName evidence="17">Adenosylcobinamide-phosphate guanylyltransferase</fullName>
    </alternativeName>
</protein>
<accession>A0A1D8JJH3</accession>
<evidence type="ECO:0000256" key="3">
    <source>
        <dbReference type="ARBA" id="ARBA00001522"/>
    </source>
</evidence>
<dbReference type="SUPFAM" id="SSF52540">
    <property type="entry name" value="P-loop containing nucleoside triphosphate hydrolases"/>
    <property type="match status" value="1"/>
</dbReference>
<keyword evidence="10" id="KW-0169">Cobalamin biosynthesis</keyword>
<dbReference type="InterPro" id="IPR003203">
    <property type="entry name" value="CobU/CobP"/>
</dbReference>
<evidence type="ECO:0000256" key="10">
    <source>
        <dbReference type="ARBA" id="ARBA00022573"/>
    </source>
</evidence>
<dbReference type="EC" id="2.7.7.62" evidence="9"/>
<dbReference type="UniPathway" id="UPA00148">
    <property type="reaction ID" value="UER00236"/>
</dbReference>
<evidence type="ECO:0000256" key="16">
    <source>
        <dbReference type="ARBA" id="ARBA00029570"/>
    </source>
</evidence>
<dbReference type="EMBL" id="CP017560">
    <property type="protein sequence ID" value="AOV08868.1"/>
    <property type="molecule type" value="Genomic_DNA"/>
</dbReference>
<keyword evidence="14" id="KW-0067">ATP-binding</keyword>
<dbReference type="KEGG" id="surl:BI350_15800"/>
<evidence type="ECO:0000256" key="15">
    <source>
        <dbReference type="ARBA" id="ARBA00023134"/>
    </source>
</evidence>
<evidence type="ECO:0000256" key="17">
    <source>
        <dbReference type="ARBA" id="ARBA00030571"/>
    </source>
</evidence>
<dbReference type="EC" id="2.7.1.156" evidence="8"/>
<comment type="catalytic activity">
    <reaction evidence="1">
        <text>adenosylcob(III)inamide + ATP = adenosylcob(III)inamide phosphate + ADP + H(+)</text>
        <dbReference type="Rhea" id="RHEA:15769"/>
        <dbReference type="ChEBI" id="CHEBI:2480"/>
        <dbReference type="ChEBI" id="CHEBI:15378"/>
        <dbReference type="ChEBI" id="CHEBI:30616"/>
        <dbReference type="ChEBI" id="CHEBI:58502"/>
        <dbReference type="ChEBI" id="CHEBI:456216"/>
        <dbReference type="EC" id="2.7.1.156"/>
    </reaction>
</comment>
<feature type="binding site" evidence="19">
    <location>
        <begin position="11"/>
        <end position="18"/>
    </location>
    <ligand>
        <name>GTP</name>
        <dbReference type="ChEBI" id="CHEBI:37565"/>
    </ligand>
</feature>
<dbReference type="InterPro" id="IPR027417">
    <property type="entry name" value="P-loop_NTPase"/>
</dbReference>
<dbReference type="GO" id="GO:0005525">
    <property type="term" value="F:GTP binding"/>
    <property type="evidence" value="ECO:0007669"/>
    <property type="project" value="UniProtKB-KW"/>
</dbReference>
<dbReference type="PANTHER" id="PTHR34848:SF1">
    <property type="entry name" value="BIFUNCTIONAL ADENOSYLCOBALAMIN BIOSYNTHESIS PROTEIN COBU"/>
    <property type="match status" value="1"/>
</dbReference>
<organism evidence="20 21">
    <name type="scientific">Sporosarcina ureilytica</name>
    <dbReference type="NCBI Taxonomy" id="298596"/>
    <lineage>
        <taxon>Bacteria</taxon>
        <taxon>Bacillati</taxon>
        <taxon>Bacillota</taxon>
        <taxon>Bacilli</taxon>
        <taxon>Bacillales</taxon>
        <taxon>Caryophanaceae</taxon>
        <taxon>Sporosarcina</taxon>
    </lineage>
</organism>
<reference evidence="20 21" key="1">
    <citation type="submission" date="2016-09" db="EMBL/GenBank/DDBJ databases">
        <title>Complete genome sequence of the Lysinibacillus sphaericus LMG 22257, a specie of Bacillus with ureolytic activity that can effectively biodeposit calcium carbonate.</title>
        <authorList>
            <person name="Yan W."/>
        </authorList>
    </citation>
    <scope>NUCLEOTIDE SEQUENCE [LARGE SCALE GENOMIC DNA]</scope>
    <source>
        <strain evidence="20 21">LMG 22257</strain>
    </source>
</reference>
<comment type="pathway">
    <text evidence="6">Cofactor biosynthesis; adenosylcobalamin biosynthesis; adenosylcobalamin from cob(II)yrinate a,c-diamide: step 5/7.</text>
</comment>
<evidence type="ECO:0000313" key="20">
    <source>
        <dbReference type="EMBL" id="AOV08868.1"/>
    </source>
</evidence>
<evidence type="ECO:0000256" key="11">
    <source>
        <dbReference type="ARBA" id="ARBA00022679"/>
    </source>
</evidence>
<dbReference type="PIRSF" id="PIRSF006135">
    <property type="entry name" value="CobU"/>
    <property type="match status" value="1"/>
</dbReference>
<evidence type="ECO:0000313" key="21">
    <source>
        <dbReference type="Proteomes" id="UP000185746"/>
    </source>
</evidence>
<dbReference type="GO" id="GO:0005524">
    <property type="term" value="F:ATP binding"/>
    <property type="evidence" value="ECO:0007669"/>
    <property type="project" value="UniProtKB-KW"/>
</dbReference>
<keyword evidence="21" id="KW-1185">Reference proteome</keyword>
<dbReference type="CDD" id="cd00544">
    <property type="entry name" value="CobU"/>
    <property type="match status" value="1"/>
</dbReference>
<dbReference type="Proteomes" id="UP000185746">
    <property type="component" value="Chromosome"/>
</dbReference>
<evidence type="ECO:0000256" key="14">
    <source>
        <dbReference type="ARBA" id="ARBA00022840"/>
    </source>
</evidence>
<keyword evidence="12 19" id="KW-0547">Nucleotide-binding</keyword>
<comment type="function">
    <text evidence="4">Catalyzes ATP-dependent phosphorylation of adenosylcobinamide and addition of GMP to adenosylcobinamide phosphate.</text>
</comment>
<comment type="catalytic activity">
    <reaction evidence="2">
        <text>adenosylcob(III)inamide phosphate + GTP + H(+) = adenosylcob(III)inamide-GDP + diphosphate</text>
        <dbReference type="Rhea" id="RHEA:22712"/>
        <dbReference type="ChEBI" id="CHEBI:15378"/>
        <dbReference type="ChEBI" id="CHEBI:33019"/>
        <dbReference type="ChEBI" id="CHEBI:37565"/>
        <dbReference type="ChEBI" id="CHEBI:58502"/>
        <dbReference type="ChEBI" id="CHEBI:60487"/>
        <dbReference type="EC" id="2.7.7.62"/>
    </reaction>
</comment>
<dbReference type="GO" id="GO:0008820">
    <property type="term" value="F:cobinamide phosphate guanylyltransferase activity"/>
    <property type="evidence" value="ECO:0007669"/>
    <property type="project" value="UniProtKB-EC"/>
</dbReference>
<comment type="similarity">
    <text evidence="7">Belongs to the CobU/CobP family.</text>
</comment>
<evidence type="ECO:0000256" key="4">
    <source>
        <dbReference type="ARBA" id="ARBA00003889"/>
    </source>
</evidence>
<comment type="pathway">
    <text evidence="5">Cofactor biosynthesis; adenosylcobalamin biosynthesis; adenosylcobalamin from cob(II)yrinate a,c-diamide: step 6/7.</text>
</comment>
<keyword evidence="13" id="KW-0418">Kinase</keyword>
<evidence type="ECO:0000256" key="7">
    <source>
        <dbReference type="ARBA" id="ARBA00007490"/>
    </source>
</evidence>
<evidence type="ECO:0000256" key="19">
    <source>
        <dbReference type="PIRSR" id="PIRSR006135-2"/>
    </source>
</evidence>
<feature type="active site" description="GMP-histidine intermediate" evidence="18">
    <location>
        <position position="56"/>
    </location>
</feature>
<feature type="binding site" evidence="19">
    <location>
        <position position="69"/>
    </location>
    <ligand>
        <name>GTP</name>
        <dbReference type="ChEBI" id="CHEBI:37565"/>
    </ligand>
</feature>
<evidence type="ECO:0000256" key="13">
    <source>
        <dbReference type="ARBA" id="ARBA00022777"/>
    </source>
</evidence>
<evidence type="ECO:0000256" key="5">
    <source>
        <dbReference type="ARBA" id="ARBA00004692"/>
    </source>
</evidence>